<dbReference type="PANTHER" id="PTHR37813:SF1">
    <property type="entry name" value="FELS-2 PROPHAGE PROTEIN"/>
    <property type="match status" value="1"/>
</dbReference>
<evidence type="ECO:0000256" key="1">
    <source>
        <dbReference type="ARBA" id="ARBA00022612"/>
    </source>
</evidence>
<dbReference type="Pfam" id="PF10145">
    <property type="entry name" value="PhageMin_Tail"/>
    <property type="match status" value="1"/>
</dbReference>
<feature type="transmembrane region" description="Helical" evidence="2">
    <location>
        <begin position="426"/>
        <end position="445"/>
    </location>
</feature>
<feature type="transmembrane region" description="Helical" evidence="2">
    <location>
        <begin position="395"/>
        <end position="414"/>
    </location>
</feature>
<proteinExistence type="predicted"/>
<keyword evidence="2" id="KW-0472">Membrane</keyword>
<protein>
    <submittedName>
        <fullName evidence="4">Phage tail tape measure protein, TP901 family</fullName>
    </submittedName>
</protein>
<feature type="transmembrane region" description="Helical" evidence="2">
    <location>
        <begin position="451"/>
        <end position="471"/>
    </location>
</feature>
<dbReference type="HOGENOM" id="CLU_394242_0_0_9"/>
<dbReference type="NCBIfam" id="TIGR01760">
    <property type="entry name" value="tape_meas_TP901"/>
    <property type="match status" value="1"/>
</dbReference>
<dbReference type="Proteomes" id="UP000005945">
    <property type="component" value="Unassembled WGS sequence"/>
</dbReference>
<organism evidence="4 5">
    <name type="scientific">Faecalibacterium prausnitzii M21/2</name>
    <dbReference type="NCBI Taxonomy" id="411485"/>
    <lineage>
        <taxon>Bacteria</taxon>
        <taxon>Bacillati</taxon>
        <taxon>Bacillota</taxon>
        <taxon>Clostridia</taxon>
        <taxon>Eubacteriales</taxon>
        <taxon>Oscillospiraceae</taxon>
        <taxon>Faecalibacterium</taxon>
    </lineage>
</organism>
<dbReference type="EMBL" id="ABED02000025">
    <property type="protein sequence ID" value="EDP21738.1"/>
    <property type="molecule type" value="Genomic_DNA"/>
</dbReference>
<evidence type="ECO:0000313" key="5">
    <source>
        <dbReference type="Proteomes" id="UP000005945"/>
    </source>
</evidence>
<sequence length="653" mass="66815">MLKIGAKQDSSLKKACADADKNLAKLNKSAKAVGKVAIAATGAAAAAVATAGVAAVKSGIDYQKQLANVSTLLTGTEAEISARTAEIGKDILKVSNDTGVETANLTDGMYQVISAFGDSADAMSILETSAKAAAAGNATTTDSVNLLSAVMKGYNDVSAESAQKVADLSFATVRLGQTSFSELASSIGKVVPLSSALGIQQEELYGVFATLTGVTGSTAEVATQYKAVLSGLMTPSKSMSASLKKLGFSTADAAIKSLGFQGTLEALKGTVHGDEQAMAKLFSSTEAQTAVLAMCGAQSENLTNKIAEMYTATGAANAAFEKQTDTLDYDIQMIKNLGANFLTEIGTKIIPYVKDLADAVLPRVQSGLEAAGSYTTGTLIPAAQQAAQWVSEHRVLLMALAAGITAAVVAYKVATTAMAAYNAVMAIYKVVCAASATGTFTLAGAMTALNLPMLAVVAAIGLVVAAGVLLYNNWDLVKEKASEFGTGVVSIFKGMANGVIGFINGIIGGVNSMITAINGISLTIPNWVPGVGGSKIGFNLATVPTIPALAAGGIATAPTTALIGEGAEPEAVLPLSKLADMIKGYLALNRNGQQNSGAGTGGEVIHFSPVFHFAGGANAQEVRQAVKMSFEEFKRYYRQLKAEESRKGFAPAK</sequence>
<dbReference type="AlphaFoldDB" id="A8SB43"/>
<accession>A8SB43</accession>
<keyword evidence="1" id="KW-1188">Viral release from host cell</keyword>
<name>A8SB43_9FIRM</name>
<keyword evidence="2" id="KW-1133">Transmembrane helix</keyword>
<dbReference type="InterPro" id="IPR010090">
    <property type="entry name" value="Phage_tape_meas"/>
</dbReference>
<dbReference type="PANTHER" id="PTHR37813">
    <property type="entry name" value="FELS-2 PROPHAGE PROTEIN"/>
    <property type="match status" value="1"/>
</dbReference>
<feature type="domain" description="Phage tail tape measure protein" evidence="3">
    <location>
        <begin position="89"/>
        <end position="281"/>
    </location>
</feature>
<evidence type="ECO:0000259" key="3">
    <source>
        <dbReference type="Pfam" id="PF10145"/>
    </source>
</evidence>
<reference evidence="4 5" key="2">
    <citation type="submission" date="2007-09" db="EMBL/GenBank/DDBJ databases">
        <authorList>
            <person name="Fulton L."/>
            <person name="Clifton S."/>
            <person name="Fulton B."/>
            <person name="Xu J."/>
            <person name="Minx P."/>
            <person name="Pepin K.H."/>
            <person name="Johnson M."/>
            <person name="Thiruvilangam P."/>
            <person name="Bhonagiri V."/>
            <person name="Nash W.E."/>
            <person name="Mardis E.R."/>
            <person name="Wilson R.K."/>
        </authorList>
    </citation>
    <scope>NUCLEOTIDE SEQUENCE [LARGE SCALE GENOMIC DNA]</scope>
    <source>
        <strain evidence="4 5">M21/2</strain>
    </source>
</reference>
<reference evidence="4 5" key="1">
    <citation type="submission" date="2007-09" db="EMBL/GenBank/DDBJ databases">
        <title>Draft genome sequence of Faecalibacterium prausnitzii M21/2.</title>
        <authorList>
            <person name="Sudarsanam P."/>
            <person name="Ley R."/>
            <person name="Guruge J."/>
            <person name="Turnbaugh P.J."/>
            <person name="Mahowald M."/>
            <person name="Liep D."/>
            <person name="Gordon J."/>
        </authorList>
    </citation>
    <scope>NUCLEOTIDE SEQUENCE [LARGE SCALE GENOMIC DNA]</scope>
    <source>
        <strain evidence="4 5">M21/2</strain>
    </source>
</reference>
<keyword evidence="2" id="KW-0812">Transmembrane</keyword>
<comment type="caution">
    <text evidence="4">The sequence shown here is derived from an EMBL/GenBank/DDBJ whole genome shotgun (WGS) entry which is preliminary data.</text>
</comment>
<gene>
    <name evidence="4" type="ORF">FAEPRAM212_01559</name>
</gene>
<evidence type="ECO:0000313" key="4">
    <source>
        <dbReference type="EMBL" id="EDP21738.1"/>
    </source>
</evidence>
<evidence type="ECO:0000256" key="2">
    <source>
        <dbReference type="SAM" id="Phobius"/>
    </source>
</evidence>